<dbReference type="PROSITE" id="PS50009">
    <property type="entry name" value="RASGEF_CAT"/>
    <property type="match status" value="1"/>
</dbReference>
<proteinExistence type="predicted"/>
<dbReference type="InterPro" id="IPR000651">
    <property type="entry name" value="Ras-like_Gua-exchang_fac_N"/>
</dbReference>
<dbReference type="InterPro" id="IPR051681">
    <property type="entry name" value="Ser/Thr_Kinases-Pseudokinases"/>
</dbReference>
<dbReference type="AlphaFoldDB" id="A0A8H5G4R3"/>
<name>A0A8H5G4R3_9AGAR</name>
<protein>
    <submittedName>
        <fullName evidence="6">Uncharacterized protein</fullName>
    </submittedName>
</protein>
<dbReference type="InterPro" id="IPR059179">
    <property type="entry name" value="MLKL-like_MCAfunc"/>
</dbReference>
<dbReference type="GO" id="GO:0007264">
    <property type="term" value="P:small GTPase-mediated signal transduction"/>
    <property type="evidence" value="ECO:0007669"/>
    <property type="project" value="InterPro"/>
</dbReference>
<dbReference type="GO" id="GO:0007166">
    <property type="term" value="P:cell surface receptor signaling pathway"/>
    <property type="evidence" value="ECO:0007669"/>
    <property type="project" value="InterPro"/>
</dbReference>
<feature type="compositionally biased region" description="Low complexity" evidence="2">
    <location>
        <begin position="531"/>
        <end position="540"/>
    </location>
</feature>
<evidence type="ECO:0000256" key="2">
    <source>
        <dbReference type="SAM" id="MobiDB-lite"/>
    </source>
</evidence>
<dbReference type="Gene3D" id="1.10.510.10">
    <property type="entry name" value="Transferase(Phosphotransferase) domain 1"/>
    <property type="match status" value="1"/>
</dbReference>
<keyword evidence="7" id="KW-1185">Reference proteome</keyword>
<dbReference type="InterPro" id="IPR001895">
    <property type="entry name" value="RASGEF_cat_dom"/>
</dbReference>
<feature type="domain" description="Protein kinase" evidence="4">
    <location>
        <begin position="222"/>
        <end position="500"/>
    </location>
</feature>
<dbReference type="SUPFAM" id="SSF56112">
    <property type="entry name" value="Protein kinase-like (PK-like)"/>
    <property type="match status" value="1"/>
</dbReference>
<gene>
    <name evidence="6" type="ORF">D9756_001819</name>
</gene>
<feature type="region of interest" description="Disordered" evidence="2">
    <location>
        <begin position="494"/>
        <end position="513"/>
    </location>
</feature>
<evidence type="ECO:0000313" key="6">
    <source>
        <dbReference type="EMBL" id="KAF5358225.1"/>
    </source>
</evidence>
<evidence type="ECO:0000259" key="3">
    <source>
        <dbReference type="PROSITE" id="PS50009"/>
    </source>
</evidence>
<dbReference type="InterPro" id="IPR023578">
    <property type="entry name" value="Ras_GEF_dom_sf"/>
</dbReference>
<dbReference type="Gene3D" id="1.10.840.10">
    <property type="entry name" value="Ras guanine-nucleotide exchange factors catalytic domain"/>
    <property type="match status" value="1"/>
</dbReference>
<dbReference type="Proteomes" id="UP000559027">
    <property type="component" value="Unassembled WGS sequence"/>
</dbReference>
<comment type="caution">
    <text evidence="6">The sequence shown here is derived from an EMBL/GenBank/DDBJ whole genome shotgun (WGS) entry which is preliminary data.</text>
</comment>
<feature type="domain" description="Ras-GEF" evidence="3">
    <location>
        <begin position="803"/>
        <end position="1033"/>
    </location>
</feature>
<dbReference type="OrthoDB" id="4062651at2759"/>
<dbReference type="InterPro" id="IPR001245">
    <property type="entry name" value="Ser-Thr/Tyr_kinase_cat_dom"/>
</dbReference>
<sequence>MDVQPDVIAGAPGVGAGLSMLAKTYEMMKNVKVYRRRCENVYRQCIELRVALQESGEGLEGTQSSAIIDEVETLIRQVESKAAEWSQYNYMKSFLLQGEIQEGLQELDRRIRTIGLKFSFKTGLDTARLSNDMRNAQKNDQMELRDLLARLVKDVEDIKKIVTLESPTHPVVEEVMQSLQTELRAPDLQPDHEEAFTKGLWMLHQRTHKLPPLTDLTGQVQVISKHRVASGTYNDVYMGLWLGKEKVALRVPCLPPDSHGLHKRFERDLTIWRNLYHPNVVPLYGIFYQETDIFSVSPWMDNGTVLNYLNSNSDVDRLQIIYQAATGLEYLHKNGIIHGDLRAVGAPLPVQSRVYFNQKPQANVLVDKDGVARLCDFGMSKMLEDVDSGRTASPGRNPRWCAPELLEENPTISKCTDIWSFALTCLEILTGDPPFANIKNEKDIYKLLGQCKHPQRPQSPHISDPVWTLLRRCWEKRPASRPTVSVIRQQISQMRTTTTISRPSTASSLTTQSVRRRASLLGFGRIRKRQSSSSSNSSMSGRAQLQGPVLVSEPEPIAHRHSSGRSPQEPPRLEVPLEVDDEWQFDIDLAEPSASGSSSAGERVVPPYPTPSPVIVASPLSEYLPRSEISESSSLYSSSARAACTDSKIIINLLRDGTVASGTLEGLVERLINGFGLRRDVEFRDFLLSSTIDFVSAEEFFGLIERRFYEADRAAAPSPQDRVAIQYNILSVLSYWVSTPHLSLEPQLIWQMRTFCGNAKSKINSVIMKEKADKIITDLNQNIRLASLPPMTSGPTLLPSELHPNDLAIGLTLMESDKFKQIYPSDYLMYLRGHPGTNAVEVAKKVNLKIVKWAQKFMLHFDDVLKRADVMTFFLNTAKECMRLHNFSSAVAIATAFNSPHIEGLYYTKDQLEHSSKQLLRQLLDLINSDVNQNYRAELLRAHASEQSNSFVPWLDVHLTDLENLLTQHPATHERGNHTLINFERYTHFRKYLEEHIPPSRVAYADLERHRNAGQLAYVESRLNSIILSDELDAELASRASELKRTEHRDRSHRTIERDRLGFRKPSRKSS</sequence>
<dbReference type="PANTHER" id="PTHR44329">
    <property type="entry name" value="SERINE/THREONINE-PROTEIN KINASE TNNI3K-RELATED"/>
    <property type="match status" value="1"/>
</dbReference>
<feature type="region of interest" description="Disordered" evidence="2">
    <location>
        <begin position="520"/>
        <end position="547"/>
    </location>
</feature>
<dbReference type="Gene3D" id="1.20.870.10">
    <property type="entry name" value="Son of sevenless (SoS) protein Chain: S domain 1"/>
    <property type="match status" value="1"/>
</dbReference>
<evidence type="ECO:0000259" key="5">
    <source>
        <dbReference type="PROSITE" id="PS50212"/>
    </source>
</evidence>
<keyword evidence="1" id="KW-0344">Guanine-nucleotide releasing factor</keyword>
<evidence type="ECO:0000256" key="1">
    <source>
        <dbReference type="PROSITE-ProRule" id="PRU00168"/>
    </source>
</evidence>
<dbReference type="SUPFAM" id="SSF48366">
    <property type="entry name" value="Ras GEF"/>
    <property type="match status" value="1"/>
</dbReference>
<dbReference type="GO" id="GO:0004674">
    <property type="term" value="F:protein serine/threonine kinase activity"/>
    <property type="evidence" value="ECO:0007669"/>
    <property type="project" value="TreeGrafter"/>
</dbReference>
<evidence type="ECO:0000259" key="4">
    <source>
        <dbReference type="PROSITE" id="PS50011"/>
    </source>
</evidence>
<dbReference type="PROSITE" id="PS50212">
    <property type="entry name" value="RASGEF_NTER"/>
    <property type="match status" value="1"/>
</dbReference>
<dbReference type="PROSITE" id="PS50011">
    <property type="entry name" value="PROTEIN_KINASE_DOM"/>
    <property type="match status" value="1"/>
</dbReference>
<dbReference type="InterPro" id="IPR011009">
    <property type="entry name" value="Kinase-like_dom_sf"/>
</dbReference>
<dbReference type="Gene3D" id="1.20.930.20">
    <property type="entry name" value="Adaptor protein Cbl, N-terminal domain"/>
    <property type="match status" value="1"/>
</dbReference>
<dbReference type="Pfam" id="PF00617">
    <property type="entry name" value="RasGEF"/>
    <property type="match status" value="1"/>
</dbReference>
<reference evidence="6 7" key="1">
    <citation type="journal article" date="2020" name="ISME J.">
        <title>Uncovering the hidden diversity of litter-decomposition mechanisms in mushroom-forming fungi.</title>
        <authorList>
            <person name="Floudas D."/>
            <person name="Bentzer J."/>
            <person name="Ahren D."/>
            <person name="Johansson T."/>
            <person name="Persson P."/>
            <person name="Tunlid A."/>
        </authorList>
    </citation>
    <scope>NUCLEOTIDE SEQUENCE [LARGE SCALE GENOMIC DNA]</scope>
    <source>
        <strain evidence="6 7">CBS 146.42</strain>
    </source>
</reference>
<feature type="region of interest" description="Disordered" evidence="2">
    <location>
        <begin position="1042"/>
        <end position="1071"/>
    </location>
</feature>
<dbReference type="EMBL" id="JAACJO010000005">
    <property type="protein sequence ID" value="KAF5358225.1"/>
    <property type="molecule type" value="Genomic_DNA"/>
</dbReference>
<feature type="compositionally biased region" description="Basic and acidic residues" evidence="2">
    <location>
        <begin position="1042"/>
        <end position="1062"/>
    </location>
</feature>
<dbReference type="InterPro" id="IPR036537">
    <property type="entry name" value="Adaptor_Cbl_N_dom_sf"/>
</dbReference>
<dbReference type="SMART" id="SM00147">
    <property type="entry name" value="RasGEF"/>
    <property type="match status" value="1"/>
</dbReference>
<organism evidence="6 7">
    <name type="scientific">Leucocoprinus leucothites</name>
    <dbReference type="NCBI Taxonomy" id="201217"/>
    <lineage>
        <taxon>Eukaryota</taxon>
        <taxon>Fungi</taxon>
        <taxon>Dikarya</taxon>
        <taxon>Basidiomycota</taxon>
        <taxon>Agaricomycotina</taxon>
        <taxon>Agaricomycetes</taxon>
        <taxon>Agaricomycetidae</taxon>
        <taxon>Agaricales</taxon>
        <taxon>Agaricineae</taxon>
        <taxon>Agaricaceae</taxon>
        <taxon>Leucocoprinus</taxon>
    </lineage>
</organism>
<dbReference type="CDD" id="cd21037">
    <property type="entry name" value="MLKL_NTD"/>
    <property type="match status" value="1"/>
</dbReference>
<feature type="domain" description="N-terminal Ras-GEF" evidence="5">
    <location>
        <begin position="655"/>
        <end position="784"/>
    </location>
</feature>
<dbReference type="InterPro" id="IPR036964">
    <property type="entry name" value="RASGEF_cat_dom_sf"/>
</dbReference>
<dbReference type="InterPro" id="IPR000719">
    <property type="entry name" value="Prot_kinase_dom"/>
</dbReference>
<dbReference type="GO" id="GO:0005085">
    <property type="term" value="F:guanyl-nucleotide exchange factor activity"/>
    <property type="evidence" value="ECO:0007669"/>
    <property type="project" value="UniProtKB-KW"/>
</dbReference>
<accession>A0A8H5G4R3</accession>
<evidence type="ECO:0000313" key="7">
    <source>
        <dbReference type="Proteomes" id="UP000559027"/>
    </source>
</evidence>
<dbReference type="Pfam" id="PF07714">
    <property type="entry name" value="PK_Tyr_Ser-Thr"/>
    <property type="match status" value="2"/>
</dbReference>
<dbReference type="GO" id="GO:0005524">
    <property type="term" value="F:ATP binding"/>
    <property type="evidence" value="ECO:0007669"/>
    <property type="project" value="InterPro"/>
</dbReference>